<feature type="signal peptide" evidence="1">
    <location>
        <begin position="1"/>
        <end position="20"/>
    </location>
</feature>
<name>A0ABU0J9R0_9HYPH</name>
<keyword evidence="1" id="KW-0732">Signal</keyword>
<keyword evidence="3" id="KW-1185">Reference proteome</keyword>
<sequence>MKVTVWAVAVALVAAGCSYAPPGPPPPGGVTRLPKDPVIPARLAGLPAWEAATACNTVVVHSAIDRQRALGQMASFDEEFRRANYLTRLFWAYAHHTAAVDRQLGGPLASKFVYEQARRWDYAPPARRPTYAECERFAPVIERLVAAIKK</sequence>
<dbReference type="PROSITE" id="PS51257">
    <property type="entry name" value="PROKAR_LIPOPROTEIN"/>
    <property type="match status" value="1"/>
</dbReference>
<comment type="caution">
    <text evidence="2">The sequence shown here is derived from an EMBL/GenBank/DDBJ whole genome shotgun (WGS) entry which is preliminary data.</text>
</comment>
<evidence type="ECO:0000313" key="3">
    <source>
        <dbReference type="Proteomes" id="UP001242480"/>
    </source>
</evidence>
<dbReference type="EMBL" id="JAUSVX010000005">
    <property type="protein sequence ID" value="MDQ0470281.1"/>
    <property type="molecule type" value="Genomic_DNA"/>
</dbReference>
<feature type="chain" id="PRO_5047296759" evidence="1">
    <location>
        <begin position="21"/>
        <end position="150"/>
    </location>
</feature>
<protein>
    <submittedName>
        <fullName evidence="2">Uncharacterized protein</fullName>
    </submittedName>
</protein>
<organism evidence="2 3">
    <name type="scientific">Labrys wisconsinensis</name>
    <dbReference type="NCBI Taxonomy" id="425677"/>
    <lineage>
        <taxon>Bacteria</taxon>
        <taxon>Pseudomonadati</taxon>
        <taxon>Pseudomonadota</taxon>
        <taxon>Alphaproteobacteria</taxon>
        <taxon>Hyphomicrobiales</taxon>
        <taxon>Xanthobacteraceae</taxon>
        <taxon>Labrys</taxon>
    </lineage>
</organism>
<evidence type="ECO:0000256" key="1">
    <source>
        <dbReference type="SAM" id="SignalP"/>
    </source>
</evidence>
<dbReference type="Proteomes" id="UP001242480">
    <property type="component" value="Unassembled WGS sequence"/>
</dbReference>
<proteinExistence type="predicted"/>
<reference evidence="2 3" key="1">
    <citation type="submission" date="2023-07" db="EMBL/GenBank/DDBJ databases">
        <title>Genomic Encyclopedia of Type Strains, Phase IV (KMG-IV): sequencing the most valuable type-strain genomes for metagenomic binning, comparative biology and taxonomic classification.</title>
        <authorList>
            <person name="Goeker M."/>
        </authorList>
    </citation>
    <scope>NUCLEOTIDE SEQUENCE [LARGE SCALE GENOMIC DNA]</scope>
    <source>
        <strain evidence="2 3">DSM 19619</strain>
    </source>
</reference>
<accession>A0ABU0J9R0</accession>
<dbReference type="RefSeq" id="WP_307274012.1">
    <property type="nucleotide sequence ID" value="NZ_JAUSVX010000005.1"/>
</dbReference>
<gene>
    <name evidence="2" type="ORF">QO011_003297</name>
</gene>
<evidence type="ECO:0000313" key="2">
    <source>
        <dbReference type="EMBL" id="MDQ0470281.1"/>
    </source>
</evidence>